<protein>
    <recommendedName>
        <fullName evidence="1">RNase H type-1 domain-containing protein</fullName>
    </recommendedName>
</protein>
<dbReference type="InterPro" id="IPR012337">
    <property type="entry name" value="RNaseH-like_sf"/>
</dbReference>
<dbReference type="eggNOG" id="KOG1075">
    <property type="taxonomic scope" value="Eukaryota"/>
</dbReference>
<dbReference type="EnsemblPlants" id="Bo3g111180.1">
    <property type="protein sequence ID" value="Bo3g111180.1"/>
    <property type="gene ID" value="Bo3g111180"/>
</dbReference>
<dbReference type="SUPFAM" id="SSF53098">
    <property type="entry name" value="Ribonuclease H-like"/>
    <property type="match status" value="1"/>
</dbReference>
<dbReference type="PANTHER" id="PTHR34146">
    <property type="entry name" value="POLYNUCLEOTIDYL TRANSFERASE, RIBONUCLEASE H-LIKE SUPERFAMILY PROTEIN-RELATED"/>
    <property type="match status" value="1"/>
</dbReference>
<organism evidence="2 3">
    <name type="scientific">Brassica oleracea var. oleracea</name>
    <dbReference type="NCBI Taxonomy" id="109376"/>
    <lineage>
        <taxon>Eukaryota</taxon>
        <taxon>Viridiplantae</taxon>
        <taxon>Streptophyta</taxon>
        <taxon>Embryophyta</taxon>
        <taxon>Tracheophyta</taxon>
        <taxon>Spermatophyta</taxon>
        <taxon>Magnoliopsida</taxon>
        <taxon>eudicotyledons</taxon>
        <taxon>Gunneridae</taxon>
        <taxon>Pentapetalae</taxon>
        <taxon>rosids</taxon>
        <taxon>malvids</taxon>
        <taxon>Brassicales</taxon>
        <taxon>Brassicaceae</taxon>
        <taxon>Brassiceae</taxon>
        <taxon>Brassica</taxon>
    </lineage>
</organism>
<reference evidence="2" key="2">
    <citation type="submission" date="2015-03" db="UniProtKB">
        <authorList>
            <consortium name="EnsemblPlants"/>
        </authorList>
    </citation>
    <scope>IDENTIFICATION</scope>
</reference>
<dbReference type="GO" id="GO:0004523">
    <property type="term" value="F:RNA-DNA hybrid ribonuclease activity"/>
    <property type="evidence" value="ECO:0007669"/>
    <property type="project" value="InterPro"/>
</dbReference>
<dbReference type="AlphaFoldDB" id="A0A0D3BG84"/>
<dbReference type="HOGENOM" id="CLU_147628_1_0_1"/>
<accession>A0A0D3BG84</accession>
<evidence type="ECO:0000259" key="1">
    <source>
        <dbReference type="Pfam" id="PF13456"/>
    </source>
</evidence>
<reference evidence="2 3" key="1">
    <citation type="journal article" date="2014" name="Genome Biol.">
        <title>Transcriptome and methylome profiling reveals relics of genome dominance in the mesopolyploid Brassica oleracea.</title>
        <authorList>
            <person name="Parkin I.A."/>
            <person name="Koh C."/>
            <person name="Tang H."/>
            <person name="Robinson S.J."/>
            <person name="Kagale S."/>
            <person name="Clarke W.E."/>
            <person name="Town C.D."/>
            <person name="Nixon J."/>
            <person name="Krishnakumar V."/>
            <person name="Bidwell S.L."/>
            <person name="Denoeud F."/>
            <person name="Belcram H."/>
            <person name="Links M.G."/>
            <person name="Just J."/>
            <person name="Clarke C."/>
            <person name="Bender T."/>
            <person name="Huebert T."/>
            <person name="Mason A.S."/>
            <person name="Pires J.C."/>
            <person name="Barker G."/>
            <person name="Moore J."/>
            <person name="Walley P.G."/>
            <person name="Manoli S."/>
            <person name="Batley J."/>
            <person name="Edwards D."/>
            <person name="Nelson M.N."/>
            <person name="Wang X."/>
            <person name="Paterson A.H."/>
            <person name="King G."/>
            <person name="Bancroft I."/>
            <person name="Chalhoub B."/>
            <person name="Sharpe A.G."/>
        </authorList>
    </citation>
    <scope>NUCLEOTIDE SEQUENCE</scope>
    <source>
        <strain evidence="2 3">cv. TO1000</strain>
    </source>
</reference>
<dbReference type="Gramene" id="Bo3g111180.1">
    <property type="protein sequence ID" value="Bo3g111180.1"/>
    <property type="gene ID" value="Bo3g111180"/>
</dbReference>
<keyword evidence="3" id="KW-1185">Reference proteome</keyword>
<dbReference type="InterPro" id="IPR044730">
    <property type="entry name" value="RNase_H-like_dom_plant"/>
</dbReference>
<dbReference type="InterPro" id="IPR036397">
    <property type="entry name" value="RNaseH_sf"/>
</dbReference>
<sequence>MMGAMNLRRSLSPLHAECEALIWAMECMKTLQFSDVVFVTDCSQLVKMVSSPEEWPAFATHMEEFCRSKTFFPNFTIRYISRAQNTMADKLARGASSSPSAMLYVDSLPPVWLSEPVAP</sequence>
<dbReference type="GO" id="GO:0003676">
    <property type="term" value="F:nucleic acid binding"/>
    <property type="evidence" value="ECO:0007669"/>
    <property type="project" value="InterPro"/>
</dbReference>
<evidence type="ECO:0000313" key="3">
    <source>
        <dbReference type="Proteomes" id="UP000032141"/>
    </source>
</evidence>
<dbReference type="Pfam" id="PF13456">
    <property type="entry name" value="RVT_3"/>
    <property type="match status" value="1"/>
</dbReference>
<feature type="domain" description="RNase H type-1" evidence="1">
    <location>
        <begin position="3"/>
        <end position="93"/>
    </location>
</feature>
<proteinExistence type="predicted"/>
<evidence type="ECO:0000313" key="2">
    <source>
        <dbReference type="EnsemblPlants" id="Bo3g111180.1"/>
    </source>
</evidence>
<dbReference type="PANTHER" id="PTHR34146:SF3">
    <property type="entry name" value="POLYNUCLEOTIDYL TRANSFERASE, RIBONUCLEASE H-LIKE SUPERFAMILY PROTEIN"/>
    <property type="match status" value="1"/>
</dbReference>
<dbReference type="Proteomes" id="UP000032141">
    <property type="component" value="Chromosome C3"/>
</dbReference>
<dbReference type="Gene3D" id="3.30.420.10">
    <property type="entry name" value="Ribonuclease H-like superfamily/Ribonuclease H"/>
    <property type="match status" value="1"/>
</dbReference>
<dbReference type="InterPro" id="IPR002156">
    <property type="entry name" value="RNaseH_domain"/>
</dbReference>
<dbReference type="CDD" id="cd06222">
    <property type="entry name" value="RNase_H_like"/>
    <property type="match status" value="1"/>
</dbReference>
<name>A0A0D3BG84_BRAOL</name>